<comment type="caution">
    <text evidence="9">The sequence shown here is derived from an EMBL/GenBank/DDBJ whole genome shotgun (WGS) entry which is preliminary data.</text>
</comment>
<sequence length="371" mass="42714">MTNYVTRGFRAQLTTAMDSVLRKAVIEIMQIFENSLHEHQMELAQKGEEVAHLKIKLQAAEIKLREHERGGDRAVEVNITPVNETQRESEVVLNPSGQSSDVPEIDFEVPDDWCAPLGCEPVTKQEDGVCPSVRLRRLSIPLWPLPIIKQEVAVCDIDSHQQTKGVRRWRRGSALNERHKHTQKKILPSRRNPRLLAKEAPCSNPPKAEPCGDENQTLPSKKQVIIKKENSPSPGSHSKCPVQKDGSTKKYPCPYCSKTFRMRCSMKDHVTSNKHLLIEHYRIHTGERPIKCKKCPAKFRTCQQLYLHKKKSHYSMTVIQCDKCEKEFQSQAKYDKHVSDCRKDWPRVCKVCGKGYLTEGHLRNHMERYHN</sequence>
<keyword evidence="3 5" id="KW-0863">Zinc-finger</keyword>
<dbReference type="InterPro" id="IPR036236">
    <property type="entry name" value="Znf_C2H2_sf"/>
</dbReference>
<feature type="domain" description="C2H2-type" evidence="8">
    <location>
        <begin position="251"/>
        <end position="289"/>
    </location>
</feature>
<reference evidence="9" key="1">
    <citation type="submission" date="2022-08" db="EMBL/GenBank/DDBJ databases">
        <title>Genome sequencing of akame (Lates japonicus).</title>
        <authorList>
            <person name="Hashiguchi Y."/>
            <person name="Takahashi H."/>
        </authorList>
    </citation>
    <scope>NUCLEOTIDE SEQUENCE</scope>
    <source>
        <strain evidence="9">Kochi</strain>
    </source>
</reference>
<evidence type="ECO:0000256" key="4">
    <source>
        <dbReference type="ARBA" id="ARBA00022833"/>
    </source>
</evidence>
<dbReference type="PROSITE" id="PS50157">
    <property type="entry name" value="ZINC_FINGER_C2H2_2"/>
    <property type="match status" value="2"/>
</dbReference>
<dbReference type="EMBL" id="BRZM01000109">
    <property type="protein sequence ID" value="GLD67363.1"/>
    <property type="molecule type" value="Genomic_DNA"/>
</dbReference>
<evidence type="ECO:0000256" key="3">
    <source>
        <dbReference type="ARBA" id="ARBA00022771"/>
    </source>
</evidence>
<evidence type="ECO:0000256" key="5">
    <source>
        <dbReference type="PROSITE-ProRule" id="PRU00042"/>
    </source>
</evidence>
<dbReference type="PROSITE" id="PS00028">
    <property type="entry name" value="ZINC_FINGER_C2H2_1"/>
    <property type="match status" value="3"/>
</dbReference>
<feature type="region of interest" description="Disordered" evidence="7">
    <location>
        <begin position="227"/>
        <end position="246"/>
    </location>
</feature>
<evidence type="ECO:0000313" key="9">
    <source>
        <dbReference type="EMBL" id="GLD67363.1"/>
    </source>
</evidence>
<evidence type="ECO:0000256" key="2">
    <source>
        <dbReference type="ARBA" id="ARBA00022737"/>
    </source>
</evidence>
<feature type="coiled-coil region" evidence="6">
    <location>
        <begin position="43"/>
        <end position="70"/>
    </location>
</feature>
<organism evidence="9 10">
    <name type="scientific">Lates japonicus</name>
    <name type="common">Japanese lates</name>
    <dbReference type="NCBI Taxonomy" id="270547"/>
    <lineage>
        <taxon>Eukaryota</taxon>
        <taxon>Metazoa</taxon>
        <taxon>Chordata</taxon>
        <taxon>Craniata</taxon>
        <taxon>Vertebrata</taxon>
        <taxon>Euteleostomi</taxon>
        <taxon>Actinopterygii</taxon>
        <taxon>Neopterygii</taxon>
        <taxon>Teleostei</taxon>
        <taxon>Neoteleostei</taxon>
        <taxon>Acanthomorphata</taxon>
        <taxon>Carangaria</taxon>
        <taxon>Carangaria incertae sedis</taxon>
        <taxon>Centropomidae</taxon>
        <taxon>Lates</taxon>
    </lineage>
</organism>
<protein>
    <submittedName>
        <fullName evidence="9">Zinc finger protein 761-like protein</fullName>
    </submittedName>
</protein>
<dbReference type="AlphaFoldDB" id="A0AAD3N669"/>
<dbReference type="GO" id="GO:0008270">
    <property type="term" value="F:zinc ion binding"/>
    <property type="evidence" value="ECO:0007669"/>
    <property type="project" value="UniProtKB-KW"/>
</dbReference>
<dbReference type="PANTHER" id="PTHR24409:SF413">
    <property type="entry name" value="DATILOGRAFO, ISOFORM A-RELATED"/>
    <property type="match status" value="1"/>
</dbReference>
<dbReference type="SUPFAM" id="SSF57667">
    <property type="entry name" value="beta-beta-alpha zinc fingers"/>
    <property type="match status" value="2"/>
</dbReference>
<proteinExistence type="predicted"/>
<keyword evidence="10" id="KW-1185">Reference proteome</keyword>
<dbReference type="Gene3D" id="3.30.160.60">
    <property type="entry name" value="Classic Zinc Finger"/>
    <property type="match status" value="3"/>
</dbReference>
<dbReference type="GO" id="GO:0000981">
    <property type="term" value="F:DNA-binding transcription factor activity, RNA polymerase II-specific"/>
    <property type="evidence" value="ECO:0007669"/>
    <property type="project" value="TreeGrafter"/>
</dbReference>
<dbReference type="Proteomes" id="UP001279410">
    <property type="component" value="Unassembled WGS sequence"/>
</dbReference>
<evidence type="ECO:0000259" key="8">
    <source>
        <dbReference type="PROSITE" id="PS50157"/>
    </source>
</evidence>
<keyword evidence="2" id="KW-0677">Repeat</keyword>
<gene>
    <name evidence="9" type="ORF">AKAME5_001871400</name>
</gene>
<evidence type="ECO:0000256" key="6">
    <source>
        <dbReference type="SAM" id="Coils"/>
    </source>
</evidence>
<evidence type="ECO:0000313" key="10">
    <source>
        <dbReference type="Proteomes" id="UP001279410"/>
    </source>
</evidence>
<dbReference type="SMART" id="SM00355">
    <property type="entry name" value="ZnF_C2H2"/>
    <property type="match status" value="4"/>
</dbReference>
<feature type="domain" description="C2H2-type" evidence="8">
    <location>
        <begin position="347"/>
        <end position="371"/>
    </location>
</feature>
<accession>A0AAD3N669</accession>
<dbReference type="GO" id="GO:0005634">
    <property type="term" value="C:nucleus"/>
    <property type="evidence" value="ECO:0007669"/>
    <property type="project" value="TreeGrafter"/>
</dbReference>
<keyword evidence="1" id="KW-0479">Metal-binding</keyword>
<evidence type="ECO:0000256" key="7">
    <source>
        <dbReference type="SAM" id="MobiDB-lite"/>
    </source>
</evidence>
<dbReference type="PANTHER" id="PTHR24409">
    <property type="entry name" value="ZINC FINGER PROTEIN 142"/>
    <property type="match status" value="1"/>
</dbReference>
<dbReference type="InterPro" id="IPR013087">
    <property type="entry name" value="Znf_C2H2_type"/>
</dbReference>
<dbReference type="GO" id="GO:0000977">
    <property type="term" value="F:RNA polymerase II transcription regulatory region sequence-specific DNA binding"/>
    <property type="evidence" value="ECO:0007669"/>
    <property type="project" value="TreeGrafter"/>
</dbReference>
<evidence type="ECO:0000256" key="1">
    <source>
        <dbReference type="ARBA" id="ARBA00022723"/>
    </source>
</evidence>
<name>A0AAD3N669_LATJO</name>
<keyword evidence="4" id="KW-0862">Zinc</keyword>
<keyword evidence="6" id="KW-0175">Coiled coil</keyword>